<dbReference type="InterPro" id="IPR029057">
    <property type="entry name" value="PRTase-like"/>
</dbReference>
<dbReference type="Pfam" id="PF00156">
    <property type="entry name" value="Pribosyltran"/>
    <property type="match status" value="1"/>
</dbReference>
<dbReference type="EMBL" id="LM997413">
    <property type="protein sequence ID" value="CEA04937.1"/>
    <property type="molecule type" value="Genomic_DNA"/>
</dbReference>
<dbReference type="Gene3D" id="3.40.50.2020">
    <property type="match status" value="1"/>
</dbReference>
<dbReference type="PATRIC" id="fig|1461581.3.peg.1785"/>
<dbReference type="InterPro" id="IPR000836">
    <property type="entry name" value="PRTase_dom"/>
</dbReference>
<proteinExistence type="predicted"/>
<gene>
    <name evidence="2" type="ORF">BN1049_01807</name>
</gene>
<dbReference type="RefSeq" id="WP_044499446.1">
    <property type="nucleotide sequence ID" value="NZ_LK391969.1"/>
</dbReference>
<dbReference type="InterPro" id="IPR050137">
    <property type="entry name" value="PyrR_bifunctional"/>
</dbReference>
<dbReference type="GO" id="GO:0016757">
    <property type="term" value="F:glycosyltransferase activity"/>
    <property type="evidence" value="ECO:0007669"/>
    <property type="project" value="UniProtKB-KW"/>
</dbReference>
<dbReference type="NCBIfam" id="NF003545">
    <property type="entry name" value="PRK05205.1-1"/>
    <property type="match status" value="1"/>
</dbReference>
<dbReference type="OrthoDB" id="9802227at2"/>
<dbReference type="AlphaFoldDB" id="A0A078MHP4"/>
<dbReference type="SUPFAM" id="SSF53271">
    <property type="entry name" value="PRTase-like"/>
    <property type="match status" value="1"/>
</dbReference>
<keyword evidence="2" id="KW-0328">Glycosyltransferase</keyword>
<evidence type="ECO:0000259" key="1">
    <source>
        <dbReference type="Pfam" id="PF00156"/>
    </source>
</evidence>
<accession>A0A078MHP4</accession>
<organism evidence="2">
    <name type="scientific">Pseudomonas saudimassiliensis</name>
    <dbReference type="NCBI Taxonomy" id="1461581"/>
    <lineage>
        <taxon>Bacteria</taxon>
        <taxon>Pseudomonadati</taxon>
        <taxon>Pseudomonadota</taxon>
        <taxon>Gammaproteobacteria</taxon>
        <taxon>Pseudomonadales</taxon>
        <taxon>Pseudomonadaceae</taxon>
        <taxon>Pseudomonas</taxon>
    </lineage>
</organism>
<dbReference type="PANTHER" id="PTHR11608">
    <property type="entry name" value="BIFUNCTIONAL PROTEIN PYRR"/>
    <property type="match status" value="1"/>
</dbReference>
<feature type="domain" description="Phosphoribosyltransferase" evidence="1">
    <location>
        <begin position="15"/>
        <end position="139"/>
    </location>
</feature>
<dbReference type="EMBL" id="LK391969">
    <property type="protein sequence ID" value="CEF26873.1"/>
    <property type="molecule type" value="Genomic_DNA"/>
</dbReference>
<reference evidence="2" key="1">
    <citation type="submission" date="2014-07" db="EMBL/GenBank/DDBJ databases">
        <authorList>
            <person name="Urmite Genomes Urmite Genomes"/>
        </authorList>
    </citation>
    <scope>NUCLEOTIDE SEQUENCE</scope>
    <source>
        <strain evidence="2">12M76_air</strain>
    </source>
</reference>
<dbReference type="PANTHER" id="PTHR11608:SF0">
    <property type="entry name" value="BIFUNCTIONAL PROTEIN PYRR"/>
    <property type="match status" value="1"/>
</dbReference>
<name>A0A078MHP4_9PSED</name>
<dbReference type="CDD" id="cd06223">
    <property type="entry name" value="PRTases_typeI"/>
    <property type="match status" value="1"/>
</dbReference>
<evidence type="ECO:0000313" key="2">
    <source>
        <dbReference type="EMBL" id="CEA04937.1"/>
    </source>
</evidence>
<keyword evidence="2" id="KW-0808">Transferase</keyword>
<protein>
    <submittedName>
        <fullName evidence="2">Bifunctional pyrimidine regulatory protein PyrR/uracil phosphoribosyltransferase</fullName>
    </submittedName>
</protein>
<sequence length="170" mass="18665">MSELPEVGPLLQRMGQELISWLDRNQRLDPAFVGIHTGGVWVAEQLRDQWLPQAPLGTVDIAFYRDDFAQIGLQSGVRPSELPFSVDDRHLILVDDVLMTGRTIRAALNELFDYGRPASVTLVTLVDIEARELPIRADILGTSLALPPGQRVKLAGPAPLHLTLTSVATP</sequence>